<dbReference type="KEGG" id="cyn:Cyan7425_4822"/>
<protein>
    <submittedName>
        <fullName evidence="3">Squalene/phytoene synthase</fullName>
    </submittedName>
</protein>
<name>B8HMB9_CYAP4</name>
<reference evidence="3" key="1">
    <citation type="submission" date="2009-01" db="EMBL/GenBank/DDBJ databases">
        <title>Complete sequence of chromosome Cyanothece sp. PCC 7425.</title>
        <authorList>
            <consortium name="US DOE Joint Genome Institute"/>
            <person name="Lucas S."/>
            <person name="Copeland A."/>
            <person name="Lapidus A."/>
            <person name="Glavina del Rio T."/>
            <person name="Dalin E."/>
            <person name="Tice H."/>
            <person name="Bruce D."/>
            <person name="Goodwin L."/>
            <person name="Pitluck S."/>
            <person name="Sims D."/>
            <person name="Meineke L."/>
            <person name="Brettin T."/>
            <person name="Detter J.C."/>
            <person name="Han C."/>
            <person name="Larimer F."/>
            <person name="Land M."/>
            <person name="Hauser L."/>
            <person name="Kyrpides N."/>
            <person name="Ovchinnikova G."/>
            <person name="Liberton M."/>
            <person name="Stoeckel J."/>
            <person name="Banerjee A."/>
            <person name="Singh A."/>
            <person name="Page L."/>
            <person name="Sato H."/>
            <person name="Zhao L."/>
            <person name="Sherman L."/>
            <person name="Pakrasi H."/>
            <person name="Richardson P."/>
        </authorList>
    </citation>
    <scope>NUCLEOTIDE SEQUENCE</scope>
    <source>
        <strain evidence="3">PCC 7425</strain>
    </source>
</reference>
<dbReference type="InterPro" id="IPR002060">
    <property type="entry name" value="Squ/phyt_synthse"/>
</dbReference>
<dbReference type="InterPro" id="IPR019845">
    <property type="entry name" value="Squalene/phytoene_synthase_CS"/>
</dbReference>
<sequence length="360" mass="40455">MMVQLALEAPVDQRNVERFCQEILPEVSRTFALSIRFLPGNLGRAVLCAYLLCRIADTIEDDPVATVETKIFLLDLLLDCFDSPVDANAYPKEAENVQGEAAHLRLVQHTDLVFALFRTLPPSTQHHVYRWVSEMVHGMKKFVALHPQGIRIQTLPEYKEYCYYVAGTVGYLLTDLWHEHSPSIGDGEYKVLLQRCAAFGEALQTVNILKDIAWDAEHENSIYVPQKSLLEQGSSHQLLLSPAHLGQNHAAIKELVQLAWNDLDEALEYLLSIPKAAVPIRMFCVLPLLFAYATLRELTQTTAMLQPGGSVKISRSEVKSLILMGPLSIVSNHSLRWLITQVRQKPFILGAKALPLKQPQ</sequence>
<dbReference type="SFLD" id="SFLDS00005">
    <property type="entry name" value="Isoprenoid_Synthase_Type_I"/>
    <property type="match status" value="1"/>
</dbReference>
<organism evidence="3">
    <name type="scientific">Cyanothece sp. (strain PCC 7425 / ATCC 29141)</name>
    <dbReference type="NCBI Taxonomy" id="395961"/>
    <lineage>
        <taxon>Bacteria</taxon>
        <taxon>Bacillati</taxon>
        <taxon>Cyanobacteriota</taxon>
        <taxon>Cyanophyceae</taxon>
        <taxon>Gomontiellales</taxon>
        <taxon>Cyanothecaceae</taxon>
        <taxon>Cyanothece</taxon>
    </lineage>
</organism>
<dbReference type="InterPro" id="IPR044844">
    <property type="entry name" value="Trans_IPPS_euk-type"/>
</dbReference>
<dbReference type="PROSITE" id="PS01044">
    <property type="entry name" value="SQUALEN_PHYTOEN_SYN_1"/>
    <property type="match status" value="1"/>
</dbReference>
<dbReference type="Pfam" id="PF00494">
    <property type="entry name" value="SQS_PSY"/>
    <property type="match status" value="1"/>
</dbReference>
<dbReference type="InterPro" id="IPR033904">
    <property type="entry name" value="Trans_IPPS_HH"/>
</dbReference>
<dbReference type="STRING" id="395961.Cyan7425_4822"/>
<dbReference type="GO" id="GO:0051996">
    <property type="term" value="F:squalene synthase [NAD(P)H] activity"/>
    <property type="evidence" value="ECO:0007669"/>
    <property type="project" value="InterPro"/>
</dbReference>
<dbReference type="PANTHER" id="PTHR11626">
    <property type="entry name" value="FARNESYL-DIPHOSPHATE FARNESYLTRANSFERASE"/>
    <property type="match status" value="1"/>
</dbReference>
<evidence type="ECO:0000313" key="3">
    <source>
        <dbReference type="EMBL" id="ACL47126.1"/>
    </source>
</evidence>
<dbReference type="SUPFAM" id="SSF48576">
    <property type="entry name" value="Terpenoid synthases"/>
    <property type="match status" value="1"/>
</dbReference>
<dbReference type="CDD" id="cd00683">
    <property type="entry name" value="Trans_IPPS_HH"/>
    <property type="match status" value="1"/>
</dbReference>
<dbReference type="SFLD" id="SFLDG01018">
    <property type="entry name" value="Squalene/Phytoene_Synthase_Lik"/>
    <property type="match status" value="1"/>
</dbReference>
<dbReference type="GO" id="GO:0045338">
    <property type="term" value="P:farnesyl diphosphate metabolic process"/>
    <property type="evidence" value="ECO:0007669"/>
    <property type="project" value="InterPro"/>
</dbReference>
<gene>
    <name evidence="3" type="ordered locus">Cyan7425_4822</name>
</gene>
<comment type="pathway">
    <text evidence="1">Carotenoid biosynthesis.</text>
</comment>
<keyword evidence="2" id="KW-0808">Transferase</keyword>
<dbReference type="EMBL" id="CP001344">
    <property type="protein sequence ID" value="ACL47126.1"/>
    <property type="molecule type" value="Genomic_DNA"/>
</dbReference>
<dbReference type="InterPro" id="IPR008949">
    <property type="entry name" value="Isoprenoid_synthase_dom_sf"/>
</dbReference>
<proteinExistence type="predicted"/>
<evidence type="ECO:0000256" key="1">
    <source>
        <dbReference type="ARBA" id="ARBA00004829"/>
    </source>
</evidence>
<accession>B8HMB9</accession>
<dbReference type="eggNOG" id="COG1562">
    <property type="taxonomic scope" value="Bacteria"/>
</dbReference>
<dbReference type="AlphaFoldDB" id="B8HMB9"/>
<evidence type="ECO:0000256" key="2">
    <source>
        <dbReference type="ARBA" id="ARBA00022679"/>
    </source>
</evidence>
<dbReference type="HOGENOM" id="CLU_031981_1_0_3"/>
<dbReference type="GO" id="GO:0016117">
    <property type="term" value="P:carotenoid biosynthetic process"/>
    <property type="evidence" value="ECO:0007669"/>
    <property type="project" value="UniProtKB-ARBA"/>
</dbReference>
<dbReference type="Gene3D" id="1.10.600.10">
    <property type="entry name" value="Farnesyl Diphosphate Synthase"/>
    <property type="match status" value="1"/>
</dbReference>
<dbReference type="PANTHER" id="PTHR11626:SF2">
    <property type="entry name" value="SQUALENE SYNTHASE"/>
    <property type="match status" value="1"/>
</dbReference>